<evidence type="ECO:0000256" key="6">
    <source>
        <dbReference type="SAM" id="Phobius"/>
    </source>
</evidence>
<feature type="transmembrane region" description="Helical" evidence="6">
    <location>
        <begin position="84"/>
        <end position="107"/>
    </location>
</feature>
<accession>A0ABV1GGC2</accession>
<reference evidence="7 8" key="1">
    <citation type="submission" date="2024-03" db="EMBL/GenBank/DDBJ databases">
        <title>Human intestinal bacterial collection.</title>
        <authorList>
            <person name="Pauvert C."/>
            <person name="Hitch T.C.A."/>
            <person name="Clavel T."/>
        </authorList>
    </citation>
    <scope>NUCLEOTIDE SEQUENCE [LARGE SCALE GENOMIC DNA]</scope>
    <source>
        <strain evidence="7 8">CLA-JM-H11</strain>
    </source>
</reference>
<dbReference type="InterPro" id="IPR005538">
    <property type="entry name" value="LrgA/CidA"/>
</dbReference>
<dbReference type="PANTHER" id="PTHR33931:SF2">
    <property type="entry name" value="HOLIN-LIKE PROTEIN CIDA"/>
    <property type="match status" value="1"/>
</dbReference>
<organism evidence="7 8">
    <name type="scientific">Ruthenibacterium intestinale</name>
    <dbReference type="NCBI Taxonomy" id="3133163"/>
    <lineage>
        <taxon>Bacteria</taxon>
        <taxon>Bacillati</taxon>
        <taxon>Bacillota</taxon>
        <taxon>Clostridia</taxon>
        <taxon>Eubacteriales</taxon>
        <taxon>Oscillospiraceae</taxon>
        <taxon>Ruthenibacterium</taxon>
    </lineage>
</organism>
<dbReference type="RefSeq" id="WP_349216332.1">
    <property type="nucleotide sequence ID" value="NZ_JBBMFA010000096.1"/>
</dbReference>
<comment type="subcellular location">
    <subcellularLocation>
        <location evidence="1">Cell membrane</location>
        <topology evidence="1">Multi-pass membrane protein</topology>
    </subcellularLocation>
</comment>
<keyword evidence="5 6" id="KW-0472">Membrane</keyword>
<evidence type="ECO:0000313" key="8">
    <source>
        <dbReference type="Proteomes" id="UP001477672"/>
    </source>
</evidence>
<evidence type="ECO:0000256" key="5">
    <source>
        <dbReference type="ARBA" id="ARBA00023136"/>
    </source>
</evidence>
<name>A0ABV1GGC2_9FIRM</name>
<evidence type="ECO:0000256" key="2">
    <source>
        <dbReference type="ARBA" id="ARBA00022475"/>
    </source>
</evidence>
<dbReference type="Proteomes" id="UP001477672">
    <property type="component" value="Unassembled WGS sequence"/>
</dbReference>
<protein>
    <submittedName>
        <fullName evidence="7">CidA/LrgA family protein</fullName>
    </submittedName>
</protein>
<keyword evidence="4 6" id="KW-1133">Transmembrane helix</keyword>
<keyword evidence="3 6" id="KW-0812">Transmembrane</keyword>
<dbReference type="EMBL" id="JBBMFA010000096">
    <property type="protein sequence ID" value="MEQ2520786.1"/>
    <property type="molecule type" value="Genomic_DNA"/>
</dbReference>
<evidence type="ECO:0000256" key="3">
    <source>
        <dbReference type="ARBA" id="ARBA00022692"/>
    </source>
</evidence>
<comment type="caution">
    <text evidence="7">The sequence shown here is derived from an EMBL/GenBank/DDBJ whole genome shotgun (WGS) entry which is preliminary data.</text>
</comment>
<evidence type="ECO:0000256" key="4">
    <source>
        <dbReference type="ARBA" id="ARBA00022989"/>
    </source>
</evidence>
<sequence>MKIIEQICVVFAICLAAEGISAILPFPFPASVLSMVLLFVLLATKVLHPDHIREKSEFLLDNMALFFVPACVSILKYKDALMQNLLPILLICIFTTPLVFLVTGHVVQLTMRLLQKKGGPRE</sequence>
<evidence type="ECO:0000313" key="7">
    <source>
        <dbReference type="EMBL" id="MEQ2520786.1"/>
    </source>
</evidence>
<proteinExistence type="predicted"/>
<dbReference type="Pfam" id="PF03788">
    <property type="entry name" value="LrgA"/>
    <property type="match status" value="1"/>
</dbReference>
<gene>
    <name evidence="7" type="ORF">WMO24_10145</name>
</gene>
<keyword evidence="8" id="KW-1185">Reference proteome</keyword>
<dbReference type="PANTHER" id="PTHR33931">
    <property type="entry name" value="HOLIN-LIKE PROTEIN CIDA-RELATED"/>
    <property type="match status" value="1"/>
</dbReference>
<keyword evidence="2" id="KW-1003">Cell membrane</keyword>
<evidence type="ECO:0000256" key="1">
    <source>
        <dbReference type="ARBA" id="ARBA00004651"/>
    </source>
</evidence>